<dbReference type="GO" id="GO:0015990">
    <property type="term" value="P:electron transport coupled proton transport"/>
    <property type="evidence" value="ECO:0007669"/>
    <property type="project" value="TreeGrafter"/>
</dbReference>
<dbReference type="InterPro" id="IPR001750">
    <property type="entry name" value="ND/Mrp_TM"/>
</dbReference>
<evidence type="ECO:0000256" key="3">
    <source>
        <dbReference type="ARBA" id="ARBA00022692"/>
    </source>
</evidence>
<feature type="transmembrane region" description="Helical" evidence="6">
    <location>
        <begin position="135"/>
        <end position="151"/>
    </location>
</feature>
<dbReference type="GO" id="GO:0003954">
    <property type="term" value="F:NADH dehydrogenase activity"/>
    <property type="evidence" value="ECO:0007669"/>
    <property type="project" value="TreeGrafter"/>
</dbReference>
<feature type="transmembrane region" description="Helical" evidence="6">
    <location>
        <begin position="59"/>
        <end position="78"/>
    </location>
</feature>
<keyword evidence="4 6" id="KW-1133">Transmembrane helix</keyword>
<evidence type="ECO:0000256" key="6">
    <source>
        <dbReference type="SAM" id="Phobius"/>
    </source>
</evidence>
<dbReference type="AlphaFoldDB" id="A0A6J7RU79"/>
<dbReference type="PRINTS" id="PR01437">
    <property type="entry name" value="NUOXDRDTASE4"/>
</dbReference>
<dbReference type="EMBL" id="CAFBPW010000068">
    <property type="protein sequence ID" value="CAB5032325.1"/>
    <property type="molecule type" value="Genomic_DNA"/>
</dbReference>
<feature type="transmembrane region" description="Helical" evidence="6">
    <location>
        <begin position="270"/>
        <end position="288"/>
    </location>
</feature>
<accession>A0A6J7RU79</accession>
<feature type="transmembrane region" description="Helical" evidence="6">
    <location>
        <begin position="28"/>
        <end position="47"/>
    </location>
</feature>
<organism evidence="8">
    <name type="scientific">freshwater metagenome</name>
    <dbReference type="NCBI Taxonomy" id="449393"/>
    <lineage>
        <taxon>unclassified sequences</taxon>
        <taxon>metagenomes</taxon>
        <taxon>ecological metagenomes</taxon>
    </lineage>
</organism>
<dbReference type="InterPro" id="IPR003918">
    <property type="entry name" value="NADH_UbQ_OxRdtase"/>
</dbReference>
<dbReference type="PANTHER" id="PTHR43507:SF1">
    <property type="entry name" value="NADH-UBIQUINONE OXIDOREDUCTASE CHAIN 4"/>
    <property type="match status" value="1"/>
</dbReference>
<comment type="subcellular location">
    <subcellularLocation>
        <location evidence="1">Membrane</location>
        <topology evidence="1">Multi-pass membrane protein</topology>
    </subcellularLocation>
</comment>
<feature type="transmembrane region" description="Helical" evidence="6">
    <location>
        <begin position="188"/>
        <end position="209"/>
    </location>
</feature>
<feature type="transmembrane region" description="Helical" evidence="6">
    <location>
        <begin position="436"/>
        <end position="456"/>
    </location>
</feature>
<feature type="transmembrane region" description="Helical" evidence="6">
    <location>
        <begin position="399"/>
        <end position="416"/>
    </location>
</feature>
<feature type="transmembrane region" description="Helical" evidence="6">
    <location>
        <begin position="300"/>
        <end position="319"/>
    </location>
</feature>
<evidence type="ECO:0000256" key="1">
    <source>
        <dbReference type="ARBA" id="ARBA00004141"/>
    </source>
</evidence>
<feature type="transmembrane region" description="Helical" evidence="6">
    <location>
        <begin position="476"/>
        <end position="495"/>
    </location>
</feature>
<protein>
    <submittedName>
        <fullName evidence="8">Unannotated protein</fullName>
    </submittedName>
</protein>
<feature type="transmembrane region" description="Helical" evidence="6">
    <location>
        <begin position="98"/>
        <end position="123"/>
    </location>
</feature>
<dbReference type="InterPro" id="IPR010227">
    <property type="entry name" value="NADH_Q_OxRdtase_chainM/4"/>
</dbReference>
<dbReference type="GO" id="GO:0008137">
    <property type="term" value="F:NADH dehydrogenase (ubiquinone) activity"/>
    <property type="evidence" value="ECO:0007669"/>
    <property type="project" value="InterPro"/>
</dbReference>
<proteinExistence type="inferred from homology"/>
<sequence>MIGTLLNSTSLLLASEFAEETANASNFPMIPALIITPLIGAIIIALIPRSRSDLYKQIAVITSVITGALSIAMLVAFKTGDSGYQFVIDQPWISDLGISLHFGVDGISLFLMVLTGVIFPIALLGAKVDHDPKPYYGWLMVLMAASMGVFSSLDLVLFFAFFELVLVPMYFLIGLWGHSNRVYAATKFFLYTMLGSAFMLVGLVSLAVLNARAMGGPITFDLVEIAKNQAISVTAGRWIFCAFAVAFAVKVPLFPLHTWLPDAHTEAPTAGSVILAAVMLKLGTYGFIRFGLDLFPEASHWAAPVMMTLGVIGIIYGAICATMQKDLKRLVAYSSIAHLGFIVLGVFAFSVQGLEGSILIMVNHGISTGALFLLVGWIYERRHTRKISELSGLQKVAPIFAGVFTLVMLSSIGVPGLNGFPGEFLVLLGSFASARWWGVVAVSGVILAALYLLWAYQRVFHGPVTEPNKGFRDLRLTEGLVIAPLLVLIVFLGLYPKPMLDRIEPSVERLLAHVDAEVEGFELREVRFVAPLPGEVEAGHSEAGKTEAGHTEGKP</sequence>
<comment type="similarity">
    <text evidence="2">Belongs to the complex I subunit 4 family.</text>
</comment>
<gene>
    <name evidence="8" type="ORF">UFOPK4173_00759</name>
</gene>
<dbReference type="PANTHER" id="PTHR43507">
    <property type="entry name" value="NADH-UBIQUINONE OXIDOREDUCTASE CHAIN 4"/>
    <property type="match status" value="1"/>
</dbReference>
<name>A0A6J7RU79_9ZZZZ</name>
<feature type="domain" description="NADH:quinone oxidoreductase/Mrp antiporter transmembrane" evidence="7">
    <location>
        <begin position="152"/>
        <end position="445"/>
    </location>
</feature>
<dbReference type="GO" id="GO:0048039">
    <property type="term" value="F:ubiquinone binding"/>
    <property type="evidence" value="ECO:0007669"/>
    <property type="project" value="TreeGrafter"/>
</dbReference>
<dbReference type="Pfam" id="PF00361">
    <property type="entry name" value="Proton_antipo_M"/>
    <property type="match status" value="1"/>
</dbReference>
<evidence type="ECO:0000313" key="8">
    <source>
        <dbReference type="EMBL" id="CAB5032325.1"/>
    </source>
</evidence>
<evidence type="ECO:0000256" key="2">
    <source>
        <dbReference type="ARBA" id="ARBA00009025"/>
    </source>
</evidence>
<feature type="transmembrane region" description="Helical" evidence="6">
    <location>
        <begin position="331"/>
        <end position="351"/>
    </location>
</feature>
<keyword evidence="3 6" id="KW-0812">Transmembrane</keyword>
<evidence type="ECO:0000256" key="4">
    <source>
        <dbReference type="ARBA" id="ARBA00022989"/>
    </source>
</evidence>
<dbReference type="NCBIfam" id="NF004500">
    <property type="entry name" value="PRK05846.1-4"/>
    <property type="match status" value="1"/>
</dbReference>
<dbReference type="GO" id="GO:0042773">
    <property type="term" value="P:ATP synthesis coupled electron transport"/>
    <property type="evidence" value="ECO:0007669"/>
    <property type="project" value="InterPro"/>
</dbReference>
<dbReference type="NCBIfam" id="TIGR01972">
    <property type="entry name" value="NDH_I_M"/>
    <property type="match status" value="1"/>
</dbReference>
<dbReference type="GO" id="GO:0016020">
    <property type="term" value="C:membrane"/>
    <property type="evidence" value="ECO:0007669"/>
    <property type="project" value="UniProtKB-SubCell"/>
</dbReference>
<feature type="transmembrane region" description="Helical" evidence="6">
    <location>
        <begin position="157"/>
        <end position="176"/>
    </location>
</feature>
<reference evidence="8" key="1">
    <citation type="submission" date="2020-05" db="EMBL/GenBank/DDBJ databases">
        <authorList>
            <person name="Chiriac C."/>
            <person name="Salcher M."/>
            <person name="Ghai R."/>
            <person name="Kavagutti S V."/>
        </authorList>
    </citation>
    <scope>NUCLEOTIDE SEQUENCE</scope>
</reference>
<feature type="transmembrane region" description="Helical" evidence="6">
    <location>
        <begin position="357"/>
        <end position="379"/>
    </location>
</feature>
<evidence type="ECO:0000259" key="7">
    <source>
        <dbReference type="Pfam" id="PF00361"/>
    </source>
</evidence>
<keyword evidence="5 6" id="KW-0472">Membrane</keyword>
<evidence type="ECO:0000256" key="5">
    <source>
        <dbReference type="ARBA" id="ARBA00023136"/>
    </source>
</evidence>
<feature type="transmembrane region" description="Helical" evidence="6">
    <location>
        <begin position="229"/>
        <end position="249"/>
    </location>
</feature>